<proteinExistence type="predicted"/>
<comment type="caution">
    <text evidence="5">The sequence shown here is derived from an EMBL/GenBank/DDBJ whole genome shotgun (WGS) entry which is preliminary data.</text>
</comment>
<dbReference type="InterPro" id="IPR009057">
    <property type="entry name" value="Homeodomain-like_sf"/>
</dbReference>
<dbReference type="Pfam" id="PF12833">
    <property type="entry name" value="HTH_18"/>
    <property type="match status" value="1"/>
</dbReference>
<dbReference type="EMBL" id="ASRX01000007">
    <property type="protein sequence ID" value="EYF07760.1"/>
    <property type="molecule type" value="Genomic_DNA"/>
</dbReference>
<dbReference type="SMART" id="SM00342">
    <property type="entry name" value="HTH_ARAC"/>
    <property type="match status" value="1"/>
</dbReference>
<dbReference type="RefSeq" id="WP_044237002.1">
    <property type="nucleotide sequence ID" value="NZ_ASRX01000007.1"/>
</dbReference>
<name>A0A017TG10_9BACT</name>
<dbReference type="InterPro" id="IPR018060">
    <property type="entry name" value="HTH_AraC"/>
</dbReference>
<keyword evidence="1" id="KW-0805">Transcription regulation</keyword>
<evidence type="ECO:0000256" key="1">
    <source>
        <dbReference type="ARBA" id="ARBA00023015"/>
    </source>
</evidence>
<organism evidence="5 6">
    <name type="scientific">Chondromyces apiculatus DSM 436</name>
    <dbReference type="NCBI Taxonomy" id="1192034"/>
    <lineage>
        <taxon>Bacteria</taxon>
        <taxon>Pseudomonadati</taxon>
        <taxon>Myxococcota</taxon>
        <taxon>Polyangia</taxon>
        <taxon>Polyangiales</taxon>
        <taxon>Polyangiaceae</taxon>
        <taxon>Chondromyces</taxon>
    </lineage>
</organism>
<gene>
    <name evidence="5" type="ORF">CAP_7709</name>
</gene>
<keyword evidence="6" id="KW-1185">Reference proteome</keyword>
<dbReference type="GO" id="GO:0005829">
    <property type="term" value="C:cytosol"/>
    <property type="evidence" value="ECO:0007669"/>
    <property type="project" value="TreeGrafter"/>
</dbReference>
<evidence type="ECO:0000313" key="5">
    <source>
        <dbReference type="EMBL" id="EYF07760.1"/>
    </source>
</evidence>
<dbReference type="PROSITE" id="PS01124">
    <property type="entry name" value="HTH_ARAC_FAMILY_2"/>
    <property type="match status" value="1"/>
</dbReference>
<dbReference type="PANTHER" id="PTHR47894">
    <property type="entry name" value="HTH-TYPE TRANSCRIPTIONAL REGULATOR GADX"/>
    <property type="match status" value="1"/>
</dbReference>
<dbReference type="SUPFAM" id="SSF46689">
    <property type="entry name" value="Homeodomain-like"/>
    <property type="match status" value="1"/>
</dbReference>
<dbReference type="eggNOG" id="COG2207">
    <property type="taxonomic scope" value="Bacteria"/>
</dbReference>
<keyword evidence="3" id="KW-0804">Transcription</keyword>
<dbReference type="OrthoDB" id="9816010at2"/>
<dbReference type="Proteomes" id="UP000019678">
    <property type="component" value="Unassembled WGS sequence"/>
</dbReference>
<protein>
    <submittedName>
        <fullName evidence="5">Transcriptional regulator, AraC family</fullName>
    </submittedName>
</protein>
<dbReference type="GO" id="GO:0000976">
    <property type="term" value="F:transcription cis-regulatory region binding"/>
    <property type="evidence" value="ECO:0007669"/>
    <property type="project" value="TreeGrafter"/>
</dbReference>
<evidence type="ECO:0000313" key="6">
    <source>
        <dbReference type="Proteomes" id="UP000019678"/>
    </source>
</evidence>
<dbReference type="Gene3D" id="1.10.10.60">
    <property type="entry name" value="Homeodomain-like"/>
    <property type="match status" value="1"/>
</dbReference>
<dbReference type="GO" id="GO:0003700">
    <property type="term" value="F:DNA-binding transcription factor activity"/>
    <property type="evidence" value="ECO:0007669"/>
    <property type="project" value="InterPro"/>
</dbReference>
<accession>A0A017TG10</accession>
<feature type="domain" description="HTH araC/xylS-type" evidence="4">
    <location>
        <begin position="14"/>
        <end position="66"/>
    </location>
</feature>
<evidence type="ECO:0000256" key="3">
    <source>
        <dbReference type="ARBA" id="ARBA00023163"/>
    </source>
</evidence>
<sequence>MPASARTSLWLHGLVDEVRREQALGLLGGGAAIAEVAWLVDYPEPSAFHRAFRRWTGQTPEAFRAQAAASR</sequence>
<dbReference type="AlphaFoldDB" id="A0A017TG10"/>
<keyword evidence="2" id="KW-0238">DNA-binding</keyword>
<evidence type="ECO:0000256" key="2">
    <source>
        <dbReference type="ARBA" id="ARBA00023125"/>
    </source>
</evidence>
<dbReference type="PANTHER" id="PTHR47894:SF1">
    <property type="entry name" value="HTH-TYPE TRANSCRIPTIONAL REGULATOR VQSM"/>
    <property type="match status" value="1"/>
</dbReference>
<evidence type="ECO:0000259" key="4">
    <source>
        <dbReference type="PROSITE" id="PS01124"/>
    </source>
</evidence>
<dbReference type="STRING" id="1192034.CAP_7709"/>
<reference evidence="5 6" key="1">
    <citation type="submission" date="2013-05" db="EMBL/GenBank/DDBJ databases">
        <title>Genome assembly of Chondromyces apiculatus DSM 436.</title>
        <authorList>
            <person name="Sharma G."/>
            <person name="Khatri I."/>
            <person name="Kaur C."/>
            <person name="Mayilraj S."/>
            <person name="Subramanian S."/>
        </authorList>
    </citation>
    <scope>NUCLEOTIDE SEQUENCE [LARGE SCALE GENOMIC DNA]</scope>
    <source>
        <strain evidence="5 6">DSM 436</strain>
    </source>
</reference>